<evidence type="ECO:0000313" key="2">
    <source>
        <dbReference type="Proteomes" id="UP000825729"/>
    </source>
</evidence>
<accession>A0AAV7ECT9</accession>
<keyword evidence="2" id="KW-1185">Reference proteome</keyword>
<sequence>MSKRSAIGEPIFLFRSQIQSRRFDDETLRILESVLVSKDVKSLIETRSRLKEFMRSESVTILKLNEKETVDRKLNVAEFFVRAFALVGDTESCLALKYEALILRELKYMNHPCLQVSYEEWLTFAEDCCCNGFYSIAIKGFDNAIECLQHISVGNKVTGEVIKERRDKVRVLIGSRSVQAETAKYLKNRALLKKPENEFQPPKTQALASSMFRCGMKRRNLQKLQISQKRKVNSS</sequence>
<gene>
    <name evidence="1" type="ORF">H6P81_016408</name>
</gene>
<reference evidence="1 2" key="1">
    <citation type="submission" date="2021-07" db="EMBL/GenBank/DDBJ databases">
        <title>The Aristolochia fimbriata genome: insights into angiosperm evolution, floral development and chemical biosynthesis.</title>
        <authorList>
            <person name="Jiao Y."/>
        </authorList>
    </citation>
    <scope>NUCLEOTIDE SEQUENCE [LARGE SCALE GENOMIC DNA]</scope>
    <source>
        <strain evidence="1">IBCAS-2021</strain>
        <tissue evidence="1">Leaf</tissue>
    </source>
</reference>
<dbReference type="InterPro" id="IPR044969">
    <property type="entry name" value="DFO"/>
</dbReference>
<organism evidence="1 2">
    <name type="scientific">Aristolochia fimbriata</name>
    <name type="common">White veined hardy Dutchman's pipe vine</name>
    <dbReference type="NCBI Taxonomy" id="158543"/>
    <lineage>
        <taxon>Eukaryota</taxon>
        <taxon>Viridiplantae</taxon>
        <taxon>Streptophyta</taxon>
        <taxon>Embryophyta</taxon>
        <taxon>Tracheophyta</taxon>
        <taxon>Spermatophyta</taxon>
        <taxon>Magnoliopsida</taxon>
        <taxon>Magnoliidae</taxon>
        <taxon>Piperales</taxon>
        <taxon>Aristolochiaceae</taxon>
        <taxon>Aristolochia</taxon>
    </lineage>
</organism>
<dbReference type="EMBL" id="JAINDJ010000006">
    <property type="protein sequence ID" value="KAG9445068.1"/>
    <property type="molecule type" value="Genomic_DNA"/>
</dbReference>
<dbReference type="GO" id="GO:0042138">
    <property type="term" value="P:meiotic DNA double-strand break formation"/>
    <property type="evidence" value="ECO:0007669"/>
    <property type="project" value="InterPro"/>
</dbReference>
<dbReference type="PANTHER" id="PTHR37176">
    <property type="entry name" value="F10K1.23"/>
    <property type="match status" value="1"/>
</dbReference>
<protein>
    <submittedName>
        <fullName evidence="1">Uncharacterized protein</fullName>
    </submittedName>
</protein>
<evidence type="ECO:0000313" key="1">
    <source>
        <dbReference type="EMBL" id="KAG9445068.1"/>
    </source>
</evidence>
<dbReference type="AlphaFoldDB" id="A0AAV7ECT9"/>
<comment type="caution">
    <text evidence="1">The sequence shown here is derived from an EMBL/GenBank/DDBJ whole genome shotgun (WGS) entry which is preliminary data.</text>
</comment>
<dbReference type="Proteomes" id="UP000825729">
    <property type="component" value="Unassembled WGS sequence"/>
</dbReference>
<name>A0AAV7ECT9_ARIFI</name>
<dbReference type="PANTHER" id="PTHR37176:SF1">
    <property type="entry name" value="PROTEIN DOUBLE-STRAND BREAK FORMATION"/>
    <property type="match status" value="1"/>
</dbReference>
<proteinExistence type="predicted"/>